<protein>
    <submittedName>
        <fullName evidence="2">Uncharacterized protein</fullName>
    </submittedName>
</protein>
<dbReference type="Proteomes" id="UP001431783">
    <property type="component" value="Unassembled WGS sequence"/>
</dbReference>
<name>A0AAW1VJM3_9CUCU</name>
<keyword evidence="1" id="KW-0732">Signal</keyword>
<feature type="signal peptide" evidence="1">
    <location>
        <begin position="1"/>
        <end position="19"/>
    </location>
</feature>
<gene>
    <name evidence="2" type="ORF">WA026_023036</name>
</gene>
<feature type="chain" id="PRO_5043710611" evidence="1">
    <location>
        <begin position="20"/>
        <end position="100"/>
    </location>
</feature>
<proteinExistence type="predicted"/>
<accession>A0AAW1VJM3</accession>
<comment type="caution">
    <text evidence="2">The sequence shown here is derived from an EMBL/GenBank/DDBJ whole genome shotgun (WGS) entry which is preliminary data.</text>
</comment>
<dbReference type="EMBL" id="JARQZJ010000142">
    <property type="protein sequence ID" value="KAK9892979.1"/>
    <property type="molecule type" value="Genomic_DNA"/>
</dbReference>
<organism evidence="2 3">
    <name type="scientific">Henosepilachna vigintioctopunctata</name>
    <dbReference type="NCBI Taxonomy" id="420089"/>
    <lineage>
        <taxon>Eukaryota</taxon>
        <taxon>Metazoa</taxon>
        <taxon>Ecdysozoa</taxon>
        <taxon>Arthropoda</taxon>
        <taxon>Hexapoda</taxon>
        <taxon>Insecta</taxon>
        <taxon>Pterygota</taxon>
        <taxon>Neoptera</taxon>
        <taxon>Endopterygota</taxon>
        <taxon>Coleoptera</taxon>
        <taxon>Polyphaga</taxon>
        <taxon>Cucujiformia</taxon>
        <taxon>Coccinelloidea</taxon>
        <taxon>Coccinellidae</taxon>
        <taxon>Epilachninae</taxon>
        <taxon>Epilachnini</taxon>
        <taxon>Henosepilachna</taxon>
    </lineage>
</organism>
<keyword evidence="3" id="KW-1185">Reference proteome</keyword>
<dbReference type="AlphaFoldDB" id="A0AAW1VJM3"/>
<sequence>MSKFLISLILVLSVASGRSGNTPSEECFMDHCRSSFLIMVADMEQCGSDGNPYHNVNAIECADECAKKFGSRVRGISGGQCPDKPQARKYWHMKGMNFTL</sequence>
<reference evidence="2 3" key="1">
    <citation type="submission" date="2023-03" db="EMBL/GenBank/DDBJ databases">
        <title>Genome insight into feeding habits of ladybird beetles.</title>
        <authorList>
            <person name="Li H.-S."/>
            <person name="Huang Y.-H."/>
            <person name="Pang H."/>
        </authorList>
    </citation>
    <scope>NUCLEOTIDE SEQUENCE [LARGE SCALE GENOMIC DNA]</scope>
    <source>
        <strain evidence="2">SYSU_2023b</strain>
        <tissue evidence="2">Whole body</tissue>
    </source>
</reference>
<evidence type="ECO:0000313" key="3">
    <source>
        <dbReference type="Proteomes" id="UP001431783"/>
    </source>
</evidence>
<evidence type="ECO:0000313" key="2">
    <source>
        <dbReference type="EMBL" id="KAK9892979.1"/>
    </source>
</evidence>
<evidence type="ECO:0000256" key="1">
    <source>
        <dbReference type="SAM" id="SignalP"/>
    </source>
</evidence>